<accession>A0A9N9KQP0</accession>
<feature type="region of interest" description="Disordered" evidence="1">
    <location>
        <begin position="21"/>
        <end position="62"/>
    </location>
</feature>
<dbReference type="Proteomes" id="UP000696280">
    <property type="component" value="Unassembled WGS sequence"/>
</dbReference>
<proteinExistence type="predicted"/>
<sequence>MDCLSHLQHCTHISTESLKRYLSQPSSTTSDHDRTTQFQNRRKNSRKSLRRRRPNHHHAGVENHHLALQTCWTLMTLHKPKTFRRGVSDSTICQPSLSQRHRSSNCQVRSLSSKTLRNKDTNDNMVRPGSGTRSLDCLAKFSAQRESREETHSLLWSENEMESNQMTHATSHSTSNPILLEMHGDQSIADSPIPHGILGARSPDAGGEEGMMGGGIVAPSSMYGTGPEGASKPLVFPVLLLLLMDRVYMVEGVLMRGMIDGGCPNPCMVPLPRALLNPSFLNADGREIHGGSDGRIVDGALQRVTTLR</sequence>
<organism evidence="2 3">
    <name type="scientific">Hymenoscyphus fraxineus</name>
    <dbReference type="NCBI Taxonomy" id="746836"/>
    <lineage>
        <taxon>Eukaryota</taxon>
        <taxon>Fungi</taxon>
        <taxon>Dikarya</taxon>
        <taxon>Ascomycota</taxon>
        <taxon>Pezizomycotina</taxon>
        <taxon>Leotiomycetes</taxon>
        <taxon>Helotiales</taxon>
        <taxon>Helotiaceae</taxon>
        <taxon>Hymenoscyphus</taxon>
    </lineage>
</organism>
<reference evidence="2" key="1">
    <citation type="submission" date="2021-07" db="EMBL/GenBank/DDBJ databases">
        <authorList>
            <person name="Durling M."/>
        </authorList>
    </citation>
    <scope>NUCLEOTIDE SEQUENCE</scope>
</reference>
<evidence type="ECO:0000313" key="3">
    <source>
        <dbReference type="Proteomes" id="UP000696280"/>
    </source>
</evidence>
<dbReference type="EMBL" id="CAJVRL010000044">
    <property type="protein sequence ID" value="CAG8951714.1"/>
    <property type="molecule type" value="Genomic_DNA"/>
</dbReference>
<comment type="caution">
    <text evidence="2">The sequence shown here is derived from an EMBL/GenBank/DDBJ whole genome shotgun (WGS) entry which is preliminary data.</text>
</comment>
<dbReference type="OrthoDB" id="10462165at2759"/>
<gene>
    <name evidence="2" type="ORF">HYFRA_00005514</name>
</gene>
<evidence type="ECO:0000313" key="2">
    <source>
        <dbReference type="EMBL" id="CAG8951714.1"/>
    </source>
</evidence>
<feature type="compositionally biased region" description="Basic residues" evidence="1">
    <location>
        <begin position="40"/>
        <end position="58"/>
    </location>
</feature>
<name>A0A9N9KQP0_9HELO</name>
<evidence type="ECO:0000256" key="1">
    <source>
        <dbReference type="SAM" id="MobiDB-lite"/>
    </source>
</evidence>
<keyword evidence="3" id="KW-1185">Reference proteome</keyword>
<dbReference type="AlphaFoldDB" id="A0A9N9KQP0"/>
<protein>
    <submittedName>
        <fullName evidence="2">Uncharacterized protein</fullName>
    </submittedName>
</protein>